<keyword evidence="2" id="KW-1185">Reference proteome</keyword>
<evidence type="ECO:0000313" key="2">
    <source>
        <dbReference type="Proteomes" id="UP000199699"/>
    </source>
</evidence>
<dbReference type="STRING" id="145857.GA0070616_4345"/>
<gene>
    <name evidence="1" type="ORF">GA0070616_4345</name>
</gene>
<accession>A0A1C6SRC4</accession>
<dbReference type="Proteomes" id="UP000199699">
    <property type="component" value="Unassembled WGS sequence"/>
</dbReference>
<organism evidence="1 2">
    <name type="scientific">Micromonospora nigra</name>
    <dbReference type="NCBI Taxonomy" id="145857"/>
    <lineage>
        <taxon>Bacteria</taxon>
        <taxon>Bacillati</taxon>
        <taxon>Actinomycetota</taxon>
        <taxon>Actinomycetes</taxon>
        <taxon>Micromonosporales</taxon>
        <taxon>Micromonosporaceae</taxon>
        <taxon>Micromonospora</taxon>
    </lineage>
</organism>
<dbReference type="OrthoDB" id="3396707at2"/>
<protein>
    <submittedName>
        <fullName evidence="1">Uncharacterized protein</fullName>
    </submittedName>
</protein>
<dbReference type="EMBL" id="FMHT01000003">
    <property type="protein sequence ID" value="SCL31859.1"/>
    <property type="molecule type" value="Genomic_DNA"/>
</dbReference>
<proteinExistence type="predicted"/>
<dbReference type="AlphaFoldDB" id="A0A1C6SRC4"/>
<sequence length="87" mass="9758">MMTHDPASPTGPRRYWLRIYDGRYEVLHHRQHLVTLDLDAPGIDGILDQHLQQLTRAALADNEPMDAPRLEVCDVATGAVVIDRAGM</sequence>
<evidence type="ECO:0000313" key="1">
    <source>
        <dbReference type="EMBL" id="SCL31859.1"/>
    </source>
</evidence>
<reference evidence="1 2" key="1">
    <citation type="submission" date="2016-06" db="EMBL/GenBank/DDBJ databases">
        <authorList>
            <person name="Kjaerup R.B."/>
            <person name="Dalgaard T.S."/>
            <person name="Juul-Madsen H.R."/>
        </authorList>
    </citation>
    <scope>NUCLEOTIDE SEQUENCE [LARGE SCALE GENOMIC DNA]</scope>
    <source>
        <strain evidence="1 2">DSM 43818</strain>
    </source>
</reference>
<dbReference type="RefSeq" id="WP_139128952.1">
    <property type="nucleotide sequence ID" value="NZ_FMHT01000003.1"/>
</dbReference>
<name>A0A1C6SRC4_9ACTN</name>